<dbReference type="InterPro" id="IPR036918">
    <property type="entry name" value="Pyrv_Knase_C_sf"/>
</dbReference>
<dbReference type="GO" id="GO:0030955">
    <property type="term" value="F:potassium ion binding"/>
    <property type="evidence" value="ECO:0007669"/>
    <property type="project" value="UniProtKB-UniRule"/>
</dbReference>
<keyword evidence="10 14" id="KW-0460">Magnesium</keyword>
<gene>
    <name evidence="17" type="ORF">SAMN02745166_03228</name>
</gene>
<dbReference type="Proteomes" id="UP000190774">
    <property type="component" value="Unassembled WGS sequence"/>
</dbReference>
<dbReference type="InterPro" id="IPR015795">
    <property type="entry name" value="Pyrv_Knase_C"/>
</dbReference>
<evidence type="ECO:0000256" key="14">
    <source>
        <dbReference type="RuleBase" id="RU000504"/>
    </source>
</evidence>
<evidence type="ECO:0000256" key="4">
    <source>
        <dbReference type="ARBA" id="ARBA00012142"/>
    </source>
</evidence>
<dbReference type="Gene3D" id="3.20.20.60">
    <property type="entry name" value="Phosphoenolpyruvate-binding domains"/>
    <property type="match status" value="1"/>
</dbReference>
<comment type="pathway">
    <text evidence="2 14">Carbohydrate degradation; glycolysis; pyruvate from D-glyceraldehyde 3-phosphate: step 5/5.</text>
</comment>
<dbReference type="NCBIfam" id="TIGR01064">
    <property type="entry name" value="pyruv_kin"/>
    <property type="match status" value="1"/>
</dbReference>
<evidence type="ECO:0000256" key="13">
    <source>
        <dbReference type="NCBIfam" id="TIGR01064"/>
    </source>
</evidence>
<keyword evidence="5 14" id="KW-0808">Transferase</keyword>
<dbReference type="Gene3D" id="2.40.33.10">
    <property type="entry name" value="PK beta-barrel domain-like"/>
    <property type="match status" value="1"/>
</dbReference>
<dbReference type="PANTHER" id="PTHR11817">
    <property type="entry name" value="PYRUVATE KINASE"/>
    <property type="match status" value="1"/>
</dbReference>
<keyword evidence="12 17" id="KW-0670">Pyruvate</keyword>
<dbReference type="UniPathway" id="UPA00109">
    <property type="reaction ID" value="UER00188"/>
</dbReference>
<comment type="similarity">
    <text evidence="3 14">Belongs to the pyruvate kinase family.</text>
</comment>
<dbReference type="GO" id="GO:0016301">
    <property type="term" value="F:kinase activity"/>
    <property type="evidence" value="ECO:0007669"/>
    <property type="project" value="UniProtKB-KW"/>
</dbReference>
<dbReference type="EMBL" id="FUYE01000011">
    <property type="protein sequence ID" value="SKB00811.1"/>
    <property type="molecule type" value="Genomic_DNA"/>
</dbReference>
<dbReference type="InterPro" id="IPR015813">
    <property type="entry name" value="Pyrv/PenolPyrv_kinase-like_dom"/>
</dbReference>
<evidence type="ECO:0000259" key="15">
    <source>
        <dbReference type="Pfam" id="PF00224"/>
    </source>
</evidence>
<dbReference type="InterPro" id="IPR015793">
    <property type="entry name" value="Pyrv_Knase_brl"/>
</dbReference>
<keyword evidence="8 14" id="KW-0418">Kinase</keyword>
<feature type="domain" description="Pyruvate kinase C-terminal" evidence="16">
    <location>
        <begin position="357"/>
        <end position="455"/>
    </location>
</feature>
<dbReference type="EC" id="2.7.1.40" evidence="4 13"/>
<dbReference type="GO" id="GO:0004743">
    <property type="term" value="F:pyruvate kinase activity"/>
    <property type="evidence" value="ECO:0007669"/>
    <property type="project" value="UniProtKB-UniRule"/>
</dbReference>
<evidence type="ECO:0000313" key="18">
    <source>
        <dbReference type="Proteomes" id="UP000190774"/>
    </source>
</evidence>
<dbReference type="OrthoDB" id="9812123at2"/>
<keyword evidence="9" id="KW-0067">ATP-binding</keyword>
<evidence type="ECO:0000256" key="9">
    <source>
        <dbReference type="ARBA" id="ARBA00022840"/>
    </source>
</evidence>
<dbReference type="InterPro" id="IPR018209">
    <property type="entry name" value="Pyrv_Knase_AS"/>
</dbReference>
<keyword evidence="18" id="KW-1185">Reference proteome</keyword>
<evidence type="ECO:0000256" key="1">
    <source>
        <dbReference type="ARBA" id="ARBA00001958"/>
    </source>
</evidence>
<dbReference type="STRING" id="48467.SAMN02745166_03228"/>
<dbReference type="RefSeq" id="WP_078814416.1">
    <property type="nucleotide sequence ID" value="NZ_FUYE01000011.1"/>
</dbReference>
<sequence length="472" mass="51975">MPHMRKTKILCTLGPATESAEVINSLIEKGADIFRLNMSHASHDWVRMVYGRIREAAAKGSKEIAVLMDLTGPSIRTGDVEQPWQLQVGDWVEFRCKPDLSPTVPLSVTVNYPDLGKDLKIGDIIMVDGGMIQIKATEVSEKRVIGTVLTKGEMKSRRHINLPGVPVRLPPLTQKDYADLDLGVDLGVDYFALSFAREPAHIQHLQLLLEQKGSKARVIAKIENQQALNNIDTLVEASGGIMVARGDLGSECPIEDLPLIQRQIVERCSYHGRKVIVATQMLESMIENPVPTRAEVTDIFNAVIEQVDCVMLSGETSVGRYPDKCVEVLDTVIRRIEQKYPSGRFASDAPLKTNKHKTVKAAILLANSIPGSKLLVFTLRGVMAHLLAHQRPEYAPIFAFTPNLHVSRTLVTARGVQPFVLSFDEGNPEKAIRDAIETLRSLGHIKAGDPLVILSDALYDGVNVDAILLRDG</sequence>
<comment type="cofactor">
    <cofactor evidence="1">
        <name>K(+)</name>
        <dbReference type="ChEBI" id="CHEBI:29103"/>
    </cofactor>
</comment>
<dbReference type="SUPFAM" id="SSF51621">
    <property type="entry name" value="Phosphoenolpyruvate/pyruvate domain"/>
    <property type="match status" value="1"/>
</dbReference>
<dbReference type="GO" id="GO:0005524">
    <property type="term" value="F:ATP binding"/>
    <property type="evidence" value="ECO:0007669"/>
    <property type="project" value="UniProtKB-KW"/>
</dbReference>
<dbReference type="InterPro" id="IPR040442">
    <property type="entry name" value="Pyrv_kinase-like_dom_sf"/>
</dbReference>
<dbReference type="InterPro" id="IPR011037">
    <property type="entry name" value="Pyrv_Knase-like_insert_dom_sf"/>
</dbReference>
<dbReference type="AlphaFoldDB" id="A0A1T4YHQ3"/>
<dbReference type="Gene3D" id="3.40.1380.20">
    <property type="entry name" value="Pyruvate kinase, C-terminal domain"/>
    <property type="match status" value="1"/>
</dbReference>
<evidence type="ECO:0000256" key="10">
    <source>
        <dbReference type="ARBA" id="ARBA00022842"/>
    </source>
</evidence>
<proteinExistence type="inferred from homology"/>
<dbReference type="Pfam" id="PF00224">
    <property type="entry name" value="PK"/>
    <property type="match status" value="1"/>
</dbReference>
<evidence type="ECO:0000256" key="3">
    <source>
        <dbReference type="ARBA" id="ARBA00008663"/>
    </source>
</evidence>
<evidence type="ECO:0000256" key="8">
    <source>
        <dbReference type="ARBA" id="ARBA00022777"/>
    </source>
</evidence>
<accession>A0A1T4YHQ3</accession>
<organism evidence="17 18">
    <name type="scientific">Prosthecobacter debontii</name>
    <dbReference type="NCBI Taxonomy" id="48467"/>
    <lineage>
        <taxon>Bacteria</taxon>
        <taxon>Pseudomonadati</taxon>
        <taxon>Verrucomicrobiota</taxon>
        <taxon>Verrucomicrobiia</taxon>
        <taxon>Verrucomicrobiales</taxon>
        <taxon>Verrucomicrobiaceae</taxon>
        <taxon>Prosthecobacter</taxon>
    </lineage>
</organism>
<keyword evidence="6" id="KW-0479">Metal-binding</keyword>
<dbReference type="NCBIfam" id="NF004491">
    <property type="entry name" value="PRK05826.1"/>
    <property type="match status" value="1"/>
</dbReference>
<dbReference type="InterPro" id="IPR015806">
    <property type="entry name" value="Pyrv_Knase_insert_dom_sf"/>
</dbReference>
<evidence type="ECO:0000313" key="17">
    <source>
        <dbReference type="EMBL" id="SKB00811.1"/>
    </source>
</evidence>
<name>A0A1T4YHQ3_9BACT</name>
<dbReference type="GO" id="GO:0000287">
    <property type="term" value="F:magnesium ion binding"/>
    <property type="evidence" value="ECO:0007669"/>
    <property type="project" value="UniProtKB-UniRule"/>
</dbReference>
<evidence type="ECO:0000256" key="2">
    <source>
        <dbReference type="ARBA" id="ARBA00004997"/>
    </source>
</evidence>
<protein>
    <recommendedName>
        <fullName evidence="4 13">Pyruvate kinase</fullName>
        <ecNumber evidence="4 13">2.7.1.40</ecNumber>
    </recommendedName>
</protein>
<reference evidence="18" key="1">
    <citation type="submission" date="2017-02" db="EMBL/GenBank/DDBJ databases">
        <authorList>
            <person name="Varghese N."/>
            <person name="Submissions S."/>
        </authorList>
    </citation>
    <scope>NUCLEOTIDE SEQUENCE [LARGE SCALE GENOMIC DNA]</scope>
    <source>
        <strain evidence="18">ATCC 700200</strain>
    </source>
</reference>
<dbReference type="SUPFAM" id="SSF52935">
    <property type="entry name" value="PK C-terminal domain-like"/>
    <property type="match status" value="1"/>
</dbReference>
<evidence type="ECO:0000256" key="11">
    <source>
        <dbReference type="ARBA" id="ARBA00023152"/>
    </source>
</evidence>
<dbReference type="PROSITE" id="PS00110">
    <property type="entry name" value="PYRUVATE_KINASE"/>
    <property type="match status" value="1"/>
</dbReference>
<evidence type="ECO:0000256" key="5">
    <source>
        <dbReference type="ARBA" id="ARBA00022679"/>
    </source>
</evidence>
<evidence type="ECO:0000259" key="16">
    <source>
        <dbReference type="Pfam" id="PF02887"/>
    </source>
</evidence>
<evidence type="ECO:0000256" key="12">
    <source>
        <dbReference type="ARBA" id="ARBA00023317"/>
    </source>
</evidence>
<dbReference type="SUPFAM" id="SSF50800">
    <property type="entry name" value="PK beta-barrel domain-like"/>
    <property type="match status" value="1"/>
</dbReference>
<evidence type="ECO:0000256" key="7">
    <source>
        <dbReference type="ARBA" id="ARBA00022741"/>
    </source>
</evidence>
<dbReference type="PRINTS" id="PR01050">
    <property type="entry name" value="PYRUVTKNASE"/>
</dbReference>
<keyword evidence="7" id="KW-0547">Nucleotide-binding</keyword>
<dbReference type="Pfam" id="PF02887">
    <property type="entry name" value="PK_C"/>
    <property type="match status" value="1"/>
</dbReference>
<dbReference type="InterPro" id="IPR001697">
    <property type="entry name" value="Pyr_Knase"/>
</dbReference>
<evidence type="ECO:0000256" key="6">
    <source>
        <dbReference type="ARBA" id="ARBA00022723"/>
    </source>
</evidence>
<feature type="domain" description="Pyruvate kinase barrel" evidence="15">
    <location>
        <begin position="4"/>
        <end position="326"/>
    </location>
</feature>
<comment type="catalytic activity">
    <reaction evidence="14">
        <text>pyruvate + ATP = phosphoenolpyruvate + ADP + H(+)</text>
        <dbReference type="Rhea" id="RHEA:18157"/>
        <dbReference type="ChEBI" id="CHEBI:15361"/>
        <dbReference type="ChEBI" id="CHEBI:15378"/>
        <dbReference type="ChEBI" id="CHEBI:30616"/>
        <dbReference type="ChEBI" id="CHEBI:58702"/>
        <dbReference type="ChEBI" id="CHEBI:456216"/>
        <dbReference type="EC" id="2.7.1.40"/>
    </reaction>
</comment>
<keyword evidence="11 14" id="KW-0324">Glycolysis</keyword>